<gene>
    <name evidence="2" type="ORF">B0F90DRAFT_1276361</name>
</gene>
<evidence type="ECO:0000256" key="1">
    <source>
        <dbReference type="SAM" id="Phobius"/>
    </source>
</evidence>
<protein>
    <submittedName>
        <fullName evidence="2">Uncharacterized protein</fullName>
    </submittedName>
</protein>
<dbReference type="EMBL" id="WTXG01000070">
    <property type="protein sequence ID" value="KAI0294687.1"/>
    <property type="molecule type" value="Genomic_DNA"/>
</dbReference>
<dbReference type="AlphaFoldDB" id="A0AAD4LYQ5"/>
<organism evidence="2 3">
    <name type="scientific">Multifurca ochricompacta</name>
    <dbReference type="NCBI Taxonomy" id="376703"/>
    <lineage>
        <taxon>Eukaryota</taxon>
        <taxon>Fungi</taxon>
        <taxon>Dikarya</taxon>
        <taxon>Basidiomycota</taxon>
        <taxon>Agaricomycotina</taxon>
        <taxon>Agaricomycetes</taxon>
        <taxon>Russulales</taxon>
        <taxon>Russulaceae</taxon>
        <taxon>Multifurca</taxon>
    </lineage>
</organism>
<reference evidence="2" key="1">
    <citation type="journal article" date="2022" name="New Phytol.">
        <title>Evolutionary transition to the ectomycorrhizal habit in the genomes of a hyperdiverse lineage of mushroom-forming fungi.</title>
        <authorList>
            <person name="Looney B."/>
            <person name="Miyauchi S."/>
            <person name="Morin E."/>
            <person name="Drula E."/>
            <person name="Courty P.E."/>
            <person name="Kohler A."/>
            <person name="Kuo A."/>
            <person name="LaButti K."/>
            <person name="Pangilinan J."/>
            <person name="Lipzen A."/>
            <person name="Riley R."/>
            <person name="Andreopoulos W."/>
            <person name="He G."/>
            <person name="Johnson J."/>
            <person name="Nolan M."/>
            <person name="Tritt A."/>
            <person name="Barry K.W."/>
            <person name="Grigoriev I.V."/>
            <person name="Nagy L.G."/>
            <person name="Hibbett D."/>
            <person name="Henrissat B."/>
            <person name="Matheny P.B."/>
            <person name="Labbe J."/>
            <person name="Martin F.M."/>
        </authorList>
    </citation>
    <scope>NUCLEOTIDE SEQUENCE</scope>
    <source>
        <strain evidence="2">BPL690</strain>
    </source>
</reference>
<evidence type="ECO:0000313" key="2">
    <source>
        <dbReference type="EMBL" id="KAI0294687.1"/>
    </source>
</evidence>
<feature type="transmembrane region" description="Helical" evidence="1">
    <location>
        <begin position="134"/>
        <end position="154"/>
    </location>
</feature>
<keyword evidence="1" id="KW-0472">Membrane</keyword>
<keyword evidence="1" id="KW-1133">Transmembrane helix</keyword>
<dbReference type="Proteomes" id="UP001203297">
    <property type="component" value="Unassembled WGS sequence"/>
</dbReference>
<comment type="caution">
    <text evidence="2">The sequence shown here is derived from an EMBL/GenBank/DDBJ whole genome shotgun (WGS) entry which is preliminary data.</text>
</comment>
<name>A0AAD4LYQ5_9AGAM</name>
<proteinExistence type="predicted"/>
<keyword evidence="3" id="KW-1185">Reference proteome</keyword>
<sequence length="163" mass="18577">MIVSYLCNYRVFAWDQELPQMTVITPCACSLWLRERAATLSLPRHLSIHAITTRDLLDEDSQNFILLLFQYTPEHLPFFCFHSRSEYSCTGSSVCSASPIFSKTRPPPAFICFLLSCLESTTFAAPHHKFPLTLVYYICSLSLLFQAFLFPLGLGRRIVSPLT</sequence>
<evidence type="ECO:0000313" key="3">
    <source>
        <dbReference type="Proteomes" id="UP001203297"/>
    </source>
</evidence>
<accession>A0AAD4LYQ5</accession>
<keyword evidence="1" id="KW-0812">Transmembrane</keyword>